<evidence type="ECO:0000313" key="3">
    <source>
        <dbReference type="Proteomes" id="UP000533905"/>
    </source>
</evidence>
<organism evidence="2 3">
    <name type="scientific">Telluria aromaticivorans</name>
    <dbReference type="NCBI Taxonomy" id="2725995"/>
    <lineage>
        <taxon>Bacteria</taxon>
        <taxon>Pseudomonadati</taxon>
        <taxon>Pseudomonadota</taxon>
        <taxon>Betaproteobacteria</taxon>
        <taxon>Burkholderiales</taxon>
        <taxon>Oxalobacteraceae</taxon>
        <taxon>Telluria group</taxon>
        <taxon>Telluria</taxon>
    </lineage>
</organism>
<dbReference type="RefSeq" id="WP_171086449.1">
    <property type="nucleotide sequence ID" value="NZ_JABAIV010000006.1"/>
</dbReference>
<proteinExistence type="predicted"/>
<reference evidence="2 3" key="1">
    <citation type="submission" date="2020-04" db="EMBL/GenBank/DDBJ databases">
        <title>Massilia sp. nov., a cold adapted bacteria isolated from Arctic soil.</title>
        <authorList>
            <person name="Son J."/>
            <person name="Ka J.-O."/>
        </authorList>
    </citation>
    <scope>NUCLEOTIDE SEQUENCE [LARGE SCALE GENOMIC DNA]</scope>
    <source>
        <strain evidence="2 3">ML15P13</strain>
    </source>
</reference>
<dbReference type="Proteomes" id="UP000533905">
    <property type="component" value="Unassembled WGS sequence"/>
</dbReference>
<evidence type="ECO:0008006" key="4">
    <source>
        <dbReference type="Google" id="ProtNLM"/>
    </source>
</evidence>
<dbReference type="EMBL" id="JABAIV010000006">
    <property type="protein sequence ID" value="NNG24615.1"/>
    <property type="molecule type" value="Genomic_DNA"/>
</dbReference>
<dbReference type="AlphaFoldDB" id="A0A7Y2K0Y7"/>
<comment type="caution">
    <text evidence="2">The sequence shown here is derived from an EMBL/GenBank/DDBJ whole genome shotgun (WGS) entry which is preliminary data.</text>
</comment>
<keyword evidence="1" id="KW-0812">Transmembrane</keyword>
<gene>
    <name evidence="2" type="ORF">HGB41_16605</name>
</gene>
<sequence>MNTTKIIGIALIVIGLLGAALGGFSFTQDTHKASLGPINLSVAEEKRVNIPLWASLVAIVAGAAVLIGGARR</sequence>
<protein>
    <recommendedName>
        <fullName evidence="4">DUF3185 domain-containing protein</fullName>
    </recommendedName>
</protein>
<keyword evidence="3" id="KW-1185">Reference proteome</keyword>
<name>A0A7Y2K0Y7_9BURK</name>
<accession>A0A7Y2K0Y7</accession>
<feature type="transmembrane region" description="Helical" evidence="1">
    <location>
        <begin position="50"/>
        <end position="70"/>
    </location>
</feature>
<evidence type="ECO:0000313" key="2">
    <source>
        <dbReference type="EMBL" id="NNG24615.1"/>
    </source>
</evidence>
<keyword evidence="1" id="KW-0472">Membrane</keyword>
<evidence type="ECO:0000256" key="1">
    <source>
        <dbReference type="SAM" id="Phobius"/>
    </source>
</evidence>
<keyword evidence="1" id="KW-1133">Transmembrane helix</keyword>